<organism evidence="1 2">
    <name type="scientific">Riccia fluitans</name>
    <dbReference type="NCBI Taxonomy" id="41844"/>
    <lineage>
        <taxon>Eukaryota</taxon>
        <taxon>Viridiplantae</taxon>
        <taxon>Streptophyta</taxon>
        <taxon>Embryophyta</taxon>
        <taxon>Marchantiophyta</taxon>
        <taxon>Marchantiopsida</taxon>
        <taxon>Marchantiidae</taxon>
        <taxon>Marchantiales</taxon>
        <taxon>Ricciaceae</taxon>
        <taxon>Riccia</taxon>
    </lineage>
</organism>
<reference evidence="1 2" key="1">
    <citation type="submission" date="2024-09" db="EMBL/GenBank/DDBJ databases">
        <title>Chromosome-scale assembly of Riccia fluitans.</title>
        <authorList>
            <person name="Paukszto L."/>
            <person name="Sawicki J."/>
            <person name="Karawczyk K."/>
            <person name="Piernik-Szablinska J."/>
            <person name="Szczecinska M."/>
            <person name="Mazdziarz M."/>
        </authorList>
    </citation>
    <scope>NUCLEOTIDE SEQUENCE [LARGE SCALE GENOMIC DNA]</scope>
    <source>
        <strain evidence="1">Rf_01</strain>
        <tissue evidence="1">Aerial parts of the thallus</tissue>
    </source>
</reference>
<dbReference type="AlphaFoldDB" id="A0ABD1YX47"/>
<gene>
    <name evidence="1" type="ORF">R1flu_006837</name>
</gene>
<name>A0ABD1YX47_9MARC</name>
<protein>
    <submittedName>
        <fullName evidence="1">Uncharacterized protein</fullName>
    </submittedName>
</protein>
<evidence type="ECO:0000313" key="2">
    <source>
        <dbReference type="Proteomes" id="UP001605036"/>
    </source>
</evidence>
<dbReference type="EMBL" id="JBHFFA010000003">
    <property type="protein sequence ID" value="KAL2635358.1"/>
    <property type="molecule type" value="Genomic_DNA"/>
</dbReference>
<sequence>MTLQSDKTMLFFRCVDPELQEKLEQLMEDKEANEGLMTNWKDVEDAVGLIAKHEQRREKMTIRRFVSAPKPAPTHVPIVPVPIVQPGVTIAQVCPTTPKKDEIALEEIMRGMRDRNIKLARLEEKASRGEARTLVKQDRDQRFMWCDSLDHMRRECKEFANFLRQRIVFWKDGRIALRESSEQLKTKFNKVGMKKVVYLVAQAVTAVEATCYGIHGCVEEESLISDHVESSDI</sequence>
<dbReference type="Proteomes" id="UP001605036">
    <property type="component" value="Unassembled WGS sequence"/>
</dbReference>
<accession>A0ABD1YX47</accession>
<comment type="caution">
    <text evidence="1">The sequence shown here is derived from an EMBL/GenBank/DDBJ whole genome shotgun (WGS) entry which is preliminary data.</text>
</comment>
<keyword evidence="2" id="KW-1185">Reference proteome</keyword>
<proteinExistence type="predicted"/>
<evidence type="ECO:0000313" key="1">
    <source>
        <dbReference type="EMBL" id="KAL2635358.1"/>
    </source>
</evidence>